<dbReference type="SUPFAM" id="SSF49265">
    <property type="entry name" value="Fibronectin type III"/>
    <property type="match status" value="1"/>
</dbReference>
<evidence type="ECO:0000256" key="5">
    <source>
        <dbReference type="ARBA" id="ARBA00022902"/>
    </source>
</evidence>
<dbReference type="Gene3D" id="2.60.40.10">
    <property type="entry name" value="Immunoglobulins"/>
    <property type="match status" value="1"/>
</dbReference>
<gene>
    <name evidence="11" type="primary">Ndnf_1</name>
    <name evidence="11" type="ORF">EURGUL_R03243</name>
</gene>
<keyword evidence="2" id="KW-0964">Secreted</keyword>
<dbReference type="InterPro" id="IPR013783">
    <property type="entry name" value="Ig-like_fold"/>
</dbReference>
<evidence type="ECO:0000256" key="4">
    <source>
        <dbReference type="ARBA" id="ARBA00022737"/>
    </source>
</evidence>
<feature type="signal peptide" evidence="9">
    <location>
        <begin position="1"/>
        <end position="23"/>
    </location>
</feature>
<feature type="chain" id="PRO_5029701421" description="Protein NDNF" evidence="9">
    <location>
        <begin position="24"/>
        <end position="553"/>
    </location>
</feature>
<evidence type="ECO:0000256" key="1">
    <source>
        <dbReference type="ARBA" id="ARBA00004613"/>
    </source>
</evidence>
<feature type="domain" description="Fibronectin type-III" evidence="10">
    <location>
        <begin position="431"/>
        <end position="539"/>
    </location>
</feature>
<feature type="non-terminal residue" evidence="11">
    <location>
        <position position="553"/>
    </location>
</feature>
<dbReference type="Pfam" id="PF10179">
    <property type="entry name" value="NDNF"/>
    <property type="match status" value="1"/>
</dbReference>
<dbReference type="Proteomes" id="UP000541249">
    <property type="component" value="Unassembled WGS sequence"/>
</dbReference>
<dbReference type="Pfam" id="PF19433">
    <property type="entry name" value="NDNF_C"/>
    <property type="match status" value="1"/>
</dbReference>
<evidence type="ECO:0000256" key="9">
    <source>
        <dbReference type="SAM" id="SignalP"/>
    </source>
</evidence>
<dbReference type="InterPro" id="IPR055271">
    <property type="entry name" value="NDNF_Fn(III)_1"/>
</dbReference>
<dbReference type="InterPro" id="IPR045805">
    <property type="entry name" value="NDNF_C"/>
</dbReference>
<accession>A0A7L4DXY2</accession>
<evidence type="ECO:0000256" key="6">
    <source>
        <dbReference type="ARBA" id="ARBA00023180"/>
    </source>
</evidence>
<feature type="domain" description="Fibronectin type-III" evidence="10">
    <location>
        <begin position="173"/>
        <end position="310"/>
    </location>
</feature>
<evidence type="ECO:0000256" key="7">
    <source>
        <dbReference type="ARBA" id="ARBA00024096"/>
    </source>
</evidence>
<dbReference type="GO" id="GO:0008201">
    <property type="term" value="F:heparin binding"/>
    <property type="evidence" value="ECO:0007669"/>
    <property type="project" value="TreeGrafter"/>
</dbReference>
<keyword evidence="6" id="KW-0325">Glycoprotein</keyword>
<dbReference type="Pfam" id="PF24354">
    <property type="entry name" value="NDNF_N"/>
    <property type="match status" value="1"/>
</dbReference>
<evidence type="ECO:0000256" key="2">
    <source>
        <dbReference type="ARBA" id="ARBA00022525"/>
    </source>
</evidence>
<protein>
    <recommendedName>
        <fullName evidence="7">Protein NDNF</fullName>
    </recommendedName>
</protein>
<dbReference type="InterPro" id="IPR003961">
    <property type="entry name" value="FN3_dom"/>
</dbReference>
<reference evidence="11 12" key="1">
    <citation type="submission" date="2019-09" db="EMBL/GenBank/DDBJ databases">
        <title>Bird 10,000 Genomes (B10K) Project - Family phase.</title>
        <authorList>
            <person name="Zhang G."/>
        </authorList>
    </citation>
    <scope>NUCLEOTIDE SEQUENCE [LARGE SCALE GENOMIC DNA]</scope>
    <source>
        <strain evidence="11">B10K-DU-002-51</strain>
        <tissue evidence="11">Muscle</tissue>
    </source>
</reference>
<evidence type="ECO:0000259" key="10">
    <source>
        <dbReference type="SMART" id="SM00060"/>
    </source>
</evidence>
<evidence type="ECO:0000313" key="11">
    <source>
        <dbReference type="EMBL" id="NXW66401.1"/>
    </source>
</evidence>
<dbReference type="SMART" id="SM00060">
    <property type="entry name" value="FN3"/>
    <property type="match status" value="2"/>
</dbReference>
<evidence type="ECO:0000256" key="3">
    <source>
        <dbReference type="ARBA" id="ARBA00022729"/>
    </source>
</evidence>
<evidence type="ECO:0000313" key="12">
    <source>
        <dbReference type="Proteomes" id="UP000541249"/>
    </source>
</evidence>
<name>A0A7L4DXY2_9AVES</name>
<dbReference type="InterPro" id="IPR056225">
    <property type="entry name" value="NDNF_N"/>
</dbReference>
<comment type="function">
    <text evidence="8">Secretory protein that plays a role in various cellular processes. Acts as a chemorepellent acting on gonadotropin-releasing hormone (GnRH) expressing neurons regulating their migration to the hypothalamus. Also promotes neuron migration, growth and survival as well as neurite outgrowth and is involved in the development of the olfactory system. May also act through the regulation of growth factors activity and downstream signaling. Also regulates extracellular matrix assembly and cell adhesiveness. Promotes endothelial cell survival, vessel formation and plays an important role in the process of revascularization through NOS3-dependent mechanisms.</text>
</comment>
<dbReference type="InterPro" id="IPR019326">
    <property type="entry name" value="NDNF"/>
</dbReference>
<evidence type="ECO:0000256" key="8">
    <source>
        <dbReference type="ARBA" id="ARBA00046135"/>
    </source>
</evidence>
<keyword evidence="5" id="KW-0524">Neurogenesis</keyword>
<sequence length="553" mass="62599">LKMSWFWFYLPVHLLMVACLCHSIKVPTTSFQKSFKTDLFNFYHSLILADGKETTVHLLKDIPKRYYFVLEEGRALAPFTITVTPCDVPIEWSILVHKASASFLGKAAQGDHDIQEKAPSMVSTIFNYKGNSVETYMGMSSHSALYMLEFLSTERDTHITVYLTTDTSGHLYPELPVDPRIDVTGVGHTTVTLTWKHSPSVLQHRENIQYCLLVNEKHNYKSLCAAETAIRSSGMKLPSTLALSLSPHLLEPQQVMILSNSELSIINKVSSGEVRQICMGTKNTYTVPNLSPSTQYYFDIFVVNLLTNASAAYTGTFARTLEEPEPKVTDLKEGKVIQVVLDGKKQKFYSLQYQARHKRIQFAFQLCRGQVQVHIAKNGKTVASENISGLKYFSLKGKLLDTYLVQLRSTEESNSSVKVEVAPHFHKPLFPLLPESLKIKSFSKLRTCNSVTIAWLGTQEDSKYCVYKKRIEEDQVWMELQSADRCSGPESRHKSEKVLCKYFYNTNPQRAVTTETIKGLDAGTLYLFDVYLFGPSGIPVRYHSKVVKTKKNC</sequence>
<dbReference type="OrthoDB" id="9872501at2759"/>
<comment type="caution">
    <text evidence="11">The sequence shown here is derived from an EMBL/GenBank/DDBJ whole genome shotgun (WGS) entry which is preliminary data.</text>
</comment>
<proteinExistence type="predicted"/>
<feature type="non-terminal residue" evidence="11">
    <location>
        <position position="1"/>
    </location>
</feature>
<dbReference type="InterPro" id="IPR036116">
    <property type="entry name" value="FN3_sf"/>
</dbReference>
<dbReference type="AlphaFoldDB" id="A0A7L4DXY2"/>
<keyword evidence="12" id="KW-1185">Reference proteome</keyword>
<dbReference type="EMBL" id="VZZY01025334">
    <property type="protein sequence ID" value="NXW66401.1"/>
    <property type="molecule type" value="Genomic_DNA"/>
</dbReference>
<comment type="subcellular location">
    <subcellularLocation>
        <location evidence="1">Secreted</location>
    </subcellularLocation>
</comment>
<dbReference type="GO" id="GO:0005576">
    <property type="term" value="C:extracellular region"/>
    <property type="evidence" value="ECO:0007669"/>
    <property type="project" value="UniProtKB-SubCell"/>
</dbReference>
<organism evidence="11 12">
    <name type="scientific">Eurystomus gularis</name>
    <dbReference type="NCBI Taxonomy" id="325343"/>
    <lineage>
        <taxon>Eukaryota</taxon>
        <taxon>Metazoa</taxon>
        <taxon>Chordata</taxon>
        <taxon>Craniata</taxon>
        <taxon>Vertebrata</taxon>
        <taxon>Euteleostomi</taxon>
        <taxon>Archelosauria</taxon>
        <taxon>Archosauria</taxon>
        <taxon>Dinosauria</taxon>
        <taxon>Saurischia</taxon>
        <taxon>Theropoda</taxon>
        <taxon>Coelurosauria</taxon>
        <taxon>Aves</taxon>
        <taxon>Neognathae</taxon>
        <taxon>Neoaves</taxon>
        <taxon>Telluraves</taxon>
        <taxon>Coraciimorphae</taxon>
        <taxon>Coraciiformes</taxon>
        <taxon>Coraciidae</taxon>
        <taxon>Eurystomus</taxon>
    </lineage>
</organism>
<keyword evidence="4" id="KW-0677">Repeat</keyword>
<keyword evidence="3 9" id="KW-0732">Signal</keyword>
<dbReference type="PANTHER" id="PTHR14619">
    <property type="entry name" value="NEURON-DERIVED NEUROTROPHIC FACTOR"/>
    <property type="match status" value="1"/>
</dbReference>
<dbReference type="GO" id="GO:0007399">
    <property type="term" value="P:nervous system development"/>
    <property type="evidence" value="ECO:0007669"/>
    <property type="project" value="UniProtKB-KW"/>
</dbReference>
<dbReference type="PANTHER" id="PTHR14619:SF9">
    <property type="entry name" value="PROTEIN NDNF"/>
    <property type="match status" value="1"/>
</dbReference>